<gene>
    <name evidence="1" type="ORF">BV25DRAFT_1820918</name>
</gene>
<dbReference type="Proteomes" id="UP000814140">
    <property type="component" value="Unassembled WGS sequence"/>
</dbReference>
<evidence type="ECO:0000313" key="2">
    <source>
        <dbReference type="Proteomes" id="UP000814140"/>
    </source>
</evidence>
<accession>A0ACB8TD92</accession>
<comment type="caution">
    <text evidence="1">The sequence shown here is derived from an EMBL/GenBank/DDBJ whole genome shotgun (WGS) entry which is preliminary data.</text>
</comment>
<reference evidence="1" key="2">
    <citation type="journal article" date="2022" name="New Phytol.">
        <title>Evolutionary transition to the ectomycorrhizal habit in the genomes of a hyperdiverse lineage of mushroom-forming fungi.</title>
        <authorList>
            <person name="Looney B."/>
            <person name="Miyauchi S."/>
            <person name="Morin E."/>
            <person name="Drula E."/>
            <person name="Courty P.E."/>
            <person name="Kohler A."/>
            <person name="Kuo A."/>
            <person name="LaButti K."/>
            <person name="Pangilinan J."/>
            <person name="Lipzen A."/>
            <person name="Riley R."/>
            <person name="Andreopoulos W."/>
            <person name="He G."/>
            <person name="Johnson J."/>
            <person name="Nolan M."/>
            <person name="Tritt A."/>
            <person name="Barry K.W."/>
            <person name="Grigoriev I.V."/>
            <person name="Nagy L.G."/>
            <person name="Hibbett D."/>
            <person name="Henrissat B."/>
            <person name="Matheny P.B."/>
            <person name="Labbe J."/>
            <person name="Martin F.M."/>
        </authorList>
    </citation>
    <scope>NUCLEOTIDE SEQUENCE</scope>
    <source>
        <strain evidence="1">HHB10654</strain>
    </source>
</reference>
<keyword evidence="2" id="KW-1185">Reference proteome</keyword>
<organism evidence="1 2">
    <name type="scientific">Artomyces pyxidatus</name>
    <dbReference type="NCBI Taxonomy" id="48021"/>
    <lineage>
        <taxon>Eukaryota</taxon>
        <taxon>Fungi</taxon>
        <taxon>Dikarya</taxon>
        <taxon>Basidiomycota</taxon>
        <taxon>Agaricomycotina</taxon>
        <taxon>Agaricomycetes</taxon>
        <taxon>Russulales</taxon>
        <taxon>Auriscalpiaceae</taxon>
        <taxon>Artomyces</taxon>
    </lineage>
</organism>
<reference evidence="1" key="1">
    <citation type="submission" date="2021-03" db="EMBL/GenBank/DDBJ databases">
        <authorList>
            <consortium name="DOE Joint Genome Institute"/>
            <person name="Ahrendt S."/>
            <person name="Looney B.P."/>
            <person name="Miyauchi S."/>
            <person name="Morin E."/>
            <person name="Drula E."/>
            <person name="Courty P.E."/>
            <person name="Chicoki N."/>
            <person name="Fauchery L."/>
            <person name="Kohler A."/>
            <person name="Kuo A."/>
            <person name="Labutti K."/>
            <person name="Pangilinan J."/>
            <person name="Lipzen A."/>
            <person name="Riley R."/>
            <person name="Andreopoulos W."/>
            <person name="He G."/>
            <person name="Johnson J."/>
            <person name="Barry K.W."/>
            <person name="Grigoriev I.V."/>
            <person name="Nagy L."/>
            <person name="Hibbett D."/>
            <person name="Henrissat B."/>
            <person name="Matheny P.B."/>
            <person name="Labbe J."/>
            <person name="Martin F."/>
        </authorList>
    </citation>
    <scope>NUCLEOTIDE SEQUENCE</scope>
    <source>
        <strain evidence="1">HHB10654</strain>
    </source>
</reference>
<sequence length="430" mass="47464">MGSTLSSPATWKTTESGENSRYAYGATEMQGWRITMEDEHVAELQLEDSEQPNAFFAVFDGHSGKGSSEFARAHLHRRLVQEDTYKQQQYEQALKHAFLSTDKDMGTPGFDPKYVHDDSGCAAVSALITNDKIYVANAGDSRSVLSVAGVAKALSTDHKPTLESERKRIVAAGGYVKDHRVNGHLALSRGLGDFRHKANTELAPEDQIMTADPEIKVHDITDEDEFLVLACDGIWDCLSSQQVVNVVRRAVATGSALDKICEDLCDLCLAPDTRGGESIGCDNMSVVIVAMLNGKTQDEWYAMVRERVEQGHGYATPVEPPQLYSPERVRHIRAYIEEKMMKDEQRRREREKEAEAKADEASTDGATPDTQDDVKGKAAELSNGDQQQQPTEERKAGSSGEGKEEPIDTVDYNADTDQYKTSHASTQDGR</sequence>
<dbReference type="EMBL" id="MU277193">
    <property type="protein sequence ID" value="KAI0066068.1"/>
    <property type="molecule type" value="Genomic_DNA"/>
</dbReference>
<proteinExistence type="predicted"/>
<name>A0ACB8TD92_9AGAM</name>
<evidence type="ECO:0000313" key="1">
    <source>
        <dbReference type="EMBL" id="KAI0066068.1"/>
    </source>
</evidence>
<protein>
    <submittedName>
        <fullName evidence="1">PP2C-domain-containing protein</fullName>
    </submittedName>
</protein>